<evidence type="ECO:0000313" key="1">
    <source>
        <dbReference type="EMBL" id="RTR22522.1"/>
    </source>
</evidence>
<organism evidence="1 2">
    <name type="scientific">Azospirillum griseum</name>
    <dbReference type="NCBI Taxonomy" id="2496639"/>
    <lineage>
        <taxon>Bacteria</taxon>
        <taxon>Pseudomonadati</taxon>
        <taxon>Pseudomonadota</taxon>
        <taxon>Alphaproteobacteria</taxon>
        <taxon>Rhodospirillales</taxon>
        <taxon>Azospirillaceae</taxon>
        <taxon>Azospirillum</taxon>
    </lineage>
</organism>
<evidence type="ECO:0000313" key="2">
    <source>
        <dbReference type="Proteomes" id="UP000277007"/>
    </source>
</evidence>
<dbReference type="RefSeq" id="WP_126613415.1">
    <property type="nucleotide sequence ID" value="NZ_JBHUCY010000053.1"/>
</dbReference>
<proteinExistence type="predicted"/>
<dbReference type="EMBL" id="RXMA01000004">
    <property type="protein sequence ID" value="RTR22522.1"/>
    <property type="molecule type" value="Genomic_DNA"/>
</dbReference>
<dbReference type="Proteomes" id="UP000277007">
    <property type="component" value="Unassembled WGS sequence"/>
</dbReference>
<protein>
    <submittedName>
        <fullName evidence="1">Uncharacterized protein</fullName>
    </submittedName>
</protein>
<dbReference type="AlphaFoldDB" id="A0A3S0KCV4"/>
<name>A0A3S0KCV4_9PROT</name>
<sequence>MTSQPIPTILGLRILPPVAFGRLGSSDTPMDNYSVQPDPNDPLGYRHLQGEETFVVDPVNGGITKSHVPTRLQLRDDGKIRPVAPFLEVWAITAPDRMEPLTLTMLTAAGLTAQSVSWTVQVKNSKVFRRTADPKDDIQALATPTPFTDHGPHDLRGTAGNLTPNSVIPLGSVRYIRPTAEFPQIRLRFTPGKGGVYGPAGVEDESVPPANRVYALPKGKGWYGWTNRDANGKQKTPETLGPTLYAIEAPAPVWINQGDIVSRGYLDDTCDGIVTVSLTVGKVTHTATARIASAPHNFVLDAGFPRTLGDDLEQALLGPVVDPTEPHEVTMQRTEEIMRRAFETVRFMNVPVLNNNLVKGRPNLADNMPVNDAIDARRPSEPAMATENTDTLAVTRLHQQVLTTMKASIPSWFLRLLRQPEEIGDLTPLGRRKMPALMSGAEGRYMTLTRRQISLFRKASESALFRPDGTKDVK</sequence>
<dbReference type="OrthoDB" id="336698at2"/>
<reference evidence="1 2" key="1">
    <citation type="submission" date="2018-12" db="EMBL/GenBank/DDBJ databases">
        <authorList>
            <person name="Yang Y."/>
        </authorList>
    </citation>
    <scope>NUCLEOTIDE SEQUENCE [LARGE SCALE GENOMIC DNA]</scope>
    <source>
        <strain evidence="1 2">L-25-5w-1</strain>
    </source>
</reference>
<accession>A0A3S0KCV4</accession>
<comment type="caution">
    <text evidence="1">The sequence shown here is derived from an EMBL/GenBank/DDBJ whole genome shotgun (WGS) entry which is preliminary data.</text>
</comment>
<gene>
    <name evidence="1" type="ORF">EJ903_06815</name>
</gene>
<keyword evidence="2" id="KW-1185">Reference proteome</keyword>